<gene>
    <name evidence="1" type="ORF">NYR02_07125</name>
</gene>
<comment type="caution">
    <text evidence="1">The sequence shown here is derived from an EMBL/GenBank/DDBJ whole genome shotgun (WGS) entry which is preliminary data.</text>
</comment>
<keyword evidence="2" id="KW-1185">Reference proteome</keyword>
<evidence type="ECO:0000313" key="2">
    <source>
        <dbReference type="Proteomes" id="UP001147830"/>
    </source>
</evidence>
<dbReference type="AlphaFoldDB" id="A0A9X3ASB5"/>
<dbReference type="EMBL" id="JAOANI010000014">
    <property type="protein sequence ID" value="MCT7358788.1"/>
    <property type="molecule type" value="Genomic_DNA"/>
</dbReference>
<reference evidence="1" key="1">
    <citation type="journal article" date="2022" name="Front. Microbiol.">
        <title>Genome-based taxonomic rearrangement of Oceanobacter-related bacteria including the description of Thalassolituus hydrocarbonoclasticus sp. nov. and Thalassolituus pacificus sp. nov. and emended description of the genus Thalassolituus.</title>
        <authorList>
            <person name="Dong C."/>
            <person name="Wei L."/>
            <person name="Wang J."/>
            <person name="Lai Q."/>
            <person name="Huang Z."/>
            <person name="Shao Z."/>
        </authorList>
    </citation>
    <scope>NUCLEOTIDE SEQUENCE</scope>
    <source>
        <strain evidence="1">59MF3M-4</strain>
    </source>
</reference>
<organism evidence="1 2">
    <name type="scientific">Thalassolituus pacificus</name>
    <dbReference type="NCBI Taxonomy" id="2975440"/>
    <lineage>
        <taxon>Bacteria</taxon>
        <taxon>Pseudomonadati</taxon>
        <taxon>Pseudomonadota</taxon>
        <taxon>Gammaproteobacteria</taxon>
        <taxon>Oceanospirillales</taxon>
        <taxon>Oceanospirillaceae</taxon>
        <taxon>Thalassolituus</taxon>
    </lineage>
</organism>
<protein>
    <submittedName>
        <fullName evidence="1">Uncharacterized protein</fullName>
    </submittedName>
</protein>
<accession>A0A9X3ASB5</accession>
<reference evidence="1" key="2">
    <citation type="submission" date="2022-08" db="EMBL/GenBank/DDBJ databases">
        <authorList>
            <person name="Dong C."/>
        </authorList>
    </citation>
    <scope>NUCLEOTIDE SEQUENCE</scope>
    <source>
        <strain evidence="1">59MF3M-4</strain>
    </source>
</reference>
<sequence length="154" mass="17818">MKYPQFIAIDGSSFEEHAHPVAIAWSQSDGQIKTTLVQPEDDWDDWDISLQDLHGITPDTLYQRGETAWSVMRELEHDLEQPYLFADDTARVTELLEKLYDACSRDLSIEISDCRDEWQDTNALDESELHHLPCDERVHRMLLAWAQEHAGHNG</sequence>
<name>A0A9X3ASB5_9GAMM</name>
<proteinExistence type="predicted"/>
<dbReference type="Proteomes" id="UP001147830">
    <property type="component" value="Unassembled WGS sequence"/>
</dbReference>
<evidence type="ECO:0000313" key="1">
    <source>
        <dbReference type="EMBL" id="MCT7358788.1"/>
    </source>
</evidence>
<dbReference type="RefSeq" id="WP_260975672.1">
    <property type="nucleotide sequence ID" value="NZ_JAOANI010000014.1"/>
</dbReference>